<dbReference type="EMBL" id="REGA01000002">
    <property type="protein sequence ID" value="RQG97232.1"/>
    <property type="molecule type" value="Genomic_DNA"/>
</dbReference>
<keyword evidence="4" id="KW-1185">Reference proteome</keyword>
<dbReference type="AlphaFoldDB" id="A0A3N6NEC9"/>
<keyword evidence="1" id="KW-1133">Transmembrane helix</keyword>
<name>A0A3N6NEC9_NATCH</name>
<accession>A0A3N6NEC9</accession>
<dbReference type="Pfam" id="PF26255">
    <property type="entry name" value="Viral_env_HRPV"/>
    <property type="match status" value="1"/>
</dbReference>
<protein>
    <recommendedName>
        <fullName evidence="2">Envelope protein N-terminal domain-containing protein</fullName>
    </recommendedName>
</protein>
<dbReference type="Proteomes" id="UP000282323">
    <property type="component" value="Unassembled WGS sequence"/>
</dbReference>
<evidence type="ECO:0000313" key="3">
    <source>
        <dbReference type="EMBL" id="RQG97232.1"/>
    </source>
</evidence>
<evidence type="ECO:0000313" key="4">
    <source>
        <dbReference type="Proteomes" id="UP000282323"/>
    </source>
</evidence>
<feature type="transmembrane region" description="Helical" evidence="1">
    <location>
        <begin position="506"/>
        <end position="528"/>
    </location>
</feature>
<keyword evidence="1" id="KW-0472">Membrane</keyword>
<evidence type="ECO:0000259" key="2">
    <source>
        <dbReference type="Pfam" id="PF26255"/>
    </source>
</evidence>
<organism evidence="3 4">
    <name type="scientific">Natrarchaeobius chitinivorans</name>
    <dbReference type="NCBI Taxonomy" id="1679083"/>
    <lineage>
        <taxon>Archaea</taxon>
        <taxon>Methanobacteriati</taxon>
        <taxon>Methanobacteriota</taxon>
        <taxon>Stenosarchaea group</taxon>
        <taxon>Halobacteria</taxon>
        <taxon>Halobacteriales</taxon>
        <taxon>Natrialbaceae</taxon>
        <taxon>Natrarchaeobius</taxon>
    </lineage>
</organism>
<keyword evidence="1" id="KW-0812">Transmembrane</keyword>
<sequence>MLLVVLMVGSLVAPAAMTPTAADDGSLTDDTVQEVCDSSARFVYGYACGVADLDDIDDSQSTDKIEADIWLNARQTGESWESTEVLLGNYMEDTPTIASLEARDAIATSWEEGDDVDEADIAAKEAINDYYSQLQIQVIEEASAHQHELAYQQNQSRETDDVNGDMVHPAGSLGYYDGTLKEFYYTHESGNATYDLRNGTVHEYEMPVMYGYIDERDNSYSDDITWTPELGGNYDSPSFEIVHTSNSVEWNGKTVTLNQPEYNLESRVMYDLSDPDDKLDELHDQAQVAVENYDEQFVDDLYTALDEGEIDPEDVRGAEGTVRYMSGDSDVTEERFQIALSSVLGLEHTEFDSTMVVSYDGYTDIEYEWNESAETREANYSSHVSETYNGLLFAGDVPEGGFEVNESYHTDDLDGTLMMVTENESVYFEHGEFTIDALYDSAGDPVQNVTWDRPSYDTYNSSEYVELIDEIQELHDELEDRDDGGDGVTLPGVGDIEDALGEYSGVMVGLVIVVGVVFLVVGFVTDILPWT</sequence>
<dbReference type="InterPro" id="IPR058677">
    <property type="entry name" value="ORF4_N"/>
</dbReference>
<proteinExistence type="predicted"/>
<feature type="domain" description="Envelope protein N-terminal" evidence="2">
    <location>
        <begin position="55"/>
        <end position="345"/>
    </location>
</feature>
<evidence type="ECO:0000256" key="1">
    <source>
        <dbReference type="SAM" id="Phobius"/>
    </source>
</evidence>
<comment type="caution">
    <text evidence="3">The sequence shown here is derived from an EMBL/GenBank/DDBJ whole genome shotgun (WGS) entry which is preliminary data.</text>
</comment>
<reference evidence="3 4" key="1">
    <citation type="submission" date="2018-10" db="EMBL/GenBank/DDBJ databases">
        <title>Natrarchaeobius chitinivorans gen. nov., sp. nov., and Natrarchaeobius haloalkaliphilus sp. nov., alkaliphilic, chitin-utilizing haloarchaea from hypersaline alkaline lakes.</title>
        <authorList>
            <person name="Sorokin D.Y."/>
            <person name="Elcheninov A.G."/>
            <person name="Kostrikina N.A."/>
            <person name="Bale N.J."/>
            <person name="Sinninghe Damste J.S."/>
            <person name="Khijniak T.V."/>
            <person name="Kublanov I.V."/>
            <person name="Toshchakov S.V."/>
        </authorList>
    </citation>
    <scope>NUCLEOTIDE SEQUENCE [LARGE SCALE GENOMIC DNA]</scope>
    <source>
        <strain evidence="3 4">AArcht4T</strain>
    </source>
</reference>
<gene>
    <name evidence="3" type="ORF">EA473_03950</name>
</gene>